<dbReference type="GO" id="GO:0005886">
    <property type="term" value="C:plasma membrane"/>
    <property type="evidence" value="ECO:0007669"/>
    <property type="project" value="UniProtKB-SubCell"/>
</dbReference>
<dbReference type="NCBIfam" id="NF037981">
    <property type="entry name" value="NCS2_1"/>
    <property type="match status" value="1"/>
</dbReference>
<organism evidence="9 10">
    <name type="scientific">Companilactobacillus nodensis DSM 19682 = JCM 14932 = NBRC 107160</name>
    <dbReference type="NCBI Taxonomy" id="1423775"/>
    <lineage>
        <taxon>Bacteria</taxon>
        <taxon>Bacillati</taxon>
        <taxon>Bacillota</taxon>
        <taxon>Bacilli</taxon>
        <taxon>Lactobacillales</taxon>
        <taxon>Lactobacillaceae</taxon>
        <taxon>Companilactobacillus</taxon>
    </lineage>
</organism>
<gene>
    <name evidence="9" type="ORF">FD03_GL001003</name>
</gene>
<dbReference type="EMBL" id="AZDZ01000002">
    <property type="protein sequence ID" value="KRK80869.1"/>
    <property type="molecule type" value="Genomic_DNA"/>
</dbReference>
<feature type="transmembrane region" description="Helical" evidence="8">
    <location>
        <begin position="168"/>
        <end position="185"/>
    </location>
</feature>
<dbReference type="Proteomes" id="UP000051248">
    <property type="component" value="Unassembled WGS sequence"/>
</dbReference>
<comment type="caution">
    <text evidence="9">The sequence shown here is derived from an EMBL/GenBank/DDBJ whole genome shotgun (WGS) entry which is preliminary data.</text>
</comment>
<evidence type="ECO:0000313" key="10">
    <source>
        <dbReference type="Proteomes" id="UP000051248"/>
    </source>
</evidence>
<accession>A0A0R1KBA5</accession>
<dbReference type="InterPro" id="IPR017588">
    <property type="entry name" value="UacT-like"/>
</dbReference>
<feature type="transmembrane region" description="Helical" evidence="8">
    <location>
        <begin position="94"/>
        <end position="115"/>
    </location>
</feature>
<feature type="transmembrane region" description="Helical" evidence="8">
    <location>
        <begin position="376"/>
        <end position="398"/>
    </location>
</feature>
<dbReference type="InterPro" id="IPR006042">
    <property type="entry name" value="Xan_ur_permease"/>
</dbReference>
<comment type="subcellular location">
    <subcellularLocation>
        <location evidence="1">Cell membrane</location>
        <topology evidence="1">Multi-pass membrane protein</topology>
    </subcellularLocation>
</comment>
<feature type="transmembrane region" description="Helical" evidence="8">
    <location>
        <begin position="192"/>
        <end position="217"/>
    </location>
</feature>
<evidence type="ECO:0000256" key="2">
    <source>
        <dbReference type="ARBA" id="ARBA00008821"/>
    </source>
</evidence>
<keyword evidence="10" id="KW-1185">Reference proteome</keyword>
<dbReference type="Pfam" id="PF00860">
    <property type="entry name" value="Xan_ur_permease"/>
    <property type="match status" value="1"/>
</dbReference>
<feature type="transmembrane region" description="Helical" evidence="8">
    <location>
        <begin position="346"/>
        <end position="364"/>
    </location>
</feature>
<keyword evidence="7 8" id="KW-0472">Membrane</keyword>
<evidence type="ECO:0000256" key="5">
    <source>
        <dbReference type="ARBA" id="ARBA00022692"/>
    </source>
</evidence>
<dbReference type="PATRIC" id="fig|1423775.4.peg.1031"/>
<dbReference type="PANTHER" id="PTHR42810:SF4">
    <property type="entry name" value="URIC ACID TRANSPORTER UACT"/>
    <property type="match status" value="1"/>
</dbReference>
<feature type="transmembrane region" description="Helical" evidence="8">
    <location>
        <begin position="237"/>
        <end position="261"/>
    </location>
</feature>
<comment type="similarity">
    <text evidence="2">Belongs to the nucleobase:cation symporter-2 (NCS2) (TC 2.A.40) family.</text>
</comment>
<evidence type="ECO:0000256" key="1">
    <source>
        <dbReference type="ARBA" id="ARBA00004651"/>
    </source>
</evidence>
<dbReference type="InterPro" id="IPR006043">
    <property type="entry name" value="NCS2"/>
</dbReference>
<dbReference type="PANTHER" id="PTHR42810">
    <property type="entry name" value="PURINE PERMEASE C1399.01C-RELATED"/>
    <property type="match status" value="1"/>
</dbReference>
<reference evidence="9 10" key="1">
    <citation type="journal article" date="2015" name="Genome Announc.">
        <title>Expanding the biotechnology potential of lactobacilli through comparative genomics of 213 strains and associated genera.</title>
        <authorList>
            <person name="Sun Z."/>
            <person name="Harris H.M."/>
            <person name="McCann A."/>
            <person name="Guo C."/>
            <person name="Argimon S."/>
            <person name="Zhang W."/>
            <person name="Yang X."/>
            <person name="Jeffery I.B."/>
            <person name="Cooney J.C."/>
            <person name="Kagawa T.F."/>
            <person name="Liu W."/>
            <person name="Song Y."/>
            <person name="Salvetti E."/>
            <person name="Wrobel A."/>
            <person name="Rasinkangas P."/>
            <person name="Parkhill J."/>
            <person name="Rea M.C."/>
            <person name="O'Sullivan O."/>
            <person name="Ritari J."/>
            <person name="Douillard F.P."/>
            <person name="Paul Ross R."/>
            <person name="Yang R."/>
            <person name="Briner A.E."/>
            <person name="Felis G.E."/>
            <person name="de Vos W.M."/>
            <person name="Barrangou R."/>
            <person name="Klaenhammer T.R."/>
            <person name="Caufield P.W."/>
            <person name="Cui Y."/>
            <person name="Zhang H."/>
            <person name="O'Toole P.W."/>
        </authorList>
    </citation>
    <scope>NUCLEOTIDE SEQUENCE [LARGE SCALE GENOMIC DNA]</scope>
    <source>
        <strain evidence="9 10">DSM 19682</strain>
    </source>
</reference>
<dbReference type="RefSeq" id="WP_025023643.1">
    <property type="nucleotide sequence ID" value="NZ_AZDZ01000002.1"/>
</dbReference>
<dbReference type="GO" id="GO:0042907">
    <property type="term" value="F:xanthine transmembrane transporter activity"/>
    <property type="evidence" value="ECO:0007669"/>
    <property type="project" value="TreeGrafter"/>
</dbReference>
<evidence type="ECO:0000256" key="3">
    <source>
        <dbReference type="ARBA" id="ARBA00022448"/>
    </source>
</evidence>
<dbReference type="eggNOG" id="COG2233">
    <property type="taxonomic scope" value="Bacteria"/>
</dbReference>
<name>A0A0R1KBA5_9LACO</name>
<evidence type="ECO:0000256" key="4">
    <source>
        <dbReference type="ARBA" id="ARBA00022475"/>
    </source>
</evidence>
<evidence type="ECO:0000256" key="6">
    <source>
        <dbReference type="ARBA" id="ARBA00022989"/>
    </source>
</evidence>
<evidence type="ECO:0000256" key="8">
    <source>
        <dbReference type="SAM" id="Phobius"/>
    </source>
</evidence>
<evidence type="ECO:0000313" key="9">
    <source>
        <dbReference type="EMBL" id="KRK80869.1"/>
    </source>
</evidence>
<evidence type="ECO:0000256" key="7">
    <source>
        <dbReference type="ARBA" id="ARBA00023136"/>
    </source>
</evidence>
<keyword evidence="4" id="KW-1003">Cell membrane</keyword>
<protein>
    <submittedName>
        <fullName evidence="9">Xanthine permease</fullName>
    </submittedName>
</protein>
<feature type="transmembrane region" description="Helical" evidence="8">
    <location>
        <begin position="404"/>
        <end position="423"/>
    </location>
</feature>
<feature type="transmembrane region" description="Helical" evidence="8">
    <location>
        <begin position="317"/>
        <end position="340"/>
    </location>
</feature>
<feature type="transmembrane region" description="Helical" evidence="8">
    <location>
        <begin position="50"/>
        <end position="67"/>
    </location>
</feature>
<feature type="transmembrane region" description="Helical" evidence="8">
    <location>
        <begin position="127"/>
        <end position="148"/>
    </location>
</feature>
<keyword evidence="5 8" id="KW-0812">Transmembrane</keyword>
<keyword evidence="3" id="KW-0813">Transport</keyword>
<dbReference type="NCBIfam" id="TIGR00801">
    <property type="entry name" value="ncs2"/>
    <property type="match status" value="1"/>
</dbReference>
<sequence>MDLKTLKTEDSFLKNLLLGFQHLLAMYSGDILIPILIGAALGFSSTQMTYLISVDIFMCGVATLLQIKRTPLTGIGLPVVLGSAVEYVTPLQNIGHHFGIAYMYGGIIAAGIFILLISKMFAKLKRFFPPVVTGSLITLIGFTLIPVAFQNIGGGDATAKNFGDPTDLILGFSTALIILIISIWGRGFVKQIAVLIGIVVGSVAAIAMGTIGFSSVHNAHWFQLPIPFYFATPKFEWSSILIMLLASLTCMIESTGVYYALAEITERDLNEKDLQHGYASEGIAAILGGIFNTFPYSTFSQNVAIVQLSGIKKNKPVYFSAFLLILLGLIPKVGAIATLIPTSVLGGAMLIMFGTVGASGVKMLSKVEMNNENMLIMAVAIGLGLGVTVQPTLLHFLPSTLQTILNNGLVVGSFSAIILNIVLNPRTKEA</sequence>
<dbReference type="AlphaFoldDB" id="A0A0R1KBA5"/>
<keyword evidence="6 8" id="KW-1133">Transmembrane helix</keyword>
<feature type="transmembrane region" description="Helical" evidence="8">
    <location>
        <begin position="20"/>
        <end position="43"/>
    </location>
</feature>
<dbReference type="PROSITE" id="PS01116">
    <property type="entry name" value="XANTH_URACIL_PERMASE"/>
    <property type="match status" value="1"/>
</dbReference>
<dbReference type="STRING" id="1423775.FD03_GL001003"/>
<dbReference type="OrthoDB" id="9805749at2"/>
<dbReference type="NCBIfam" id="TIGR03173">
    <property type="entry name" value="pbuX"/>
    <property type="match status" value="1"/>
</dbReference>
<proteinExistence type="inferred from homology"/>